<dbReference type="InterPro" id="IPR011330">
    <property type="entry name" value="Glyco_hydro/deAcase_b/a-brl"/>
</dbReference>
<dbReference type="InterPro" id="IPR002509">
    <property type="entry name" value="NODB_dom"/>
</dbReference>
<dbReference type="Proteomes" id="UP000055854">
    <property type="component" value="Unassembled WGS sequence"/>
</dbReference>
<organism evidence="4 5">
    <name type="scientific">Xanthomonas campestris pv. translucens</name>
    <dbReference type="NCBI Taxonomy" id="343"/>
    <lineage>
        <taxon>Bacteria</taxon>
        <taxon>Pseudomonadati</taxon>
        <taxon>Pseudomonadota</taxon>
        <taxon>Gammaproteobacteria</taxon>
        <taxon>Lysobacterales</taxon>
        <taxon>Lysobacteraceae</taxon>
        <taxon>Xanthomonas</taxon>
        <taxon>Xanthomonas translucens group</taxon>
    </lineage>
</organism>
<gene>
    <name evidence="4" type="ORF">ATB53_02700</name>
</gene>
<dbReference type="CDD" id="cd10918">
    <property type="entry name" value="CE4_NodB_like_5s_6s"/>
    <property type="match status" value="1"/>
</dbReference>
<evidence type="ECO:0000256" key="2">
    <source>
        <dbReference type="ARBA" id="ARBA00022729"/>
    </source>
</evidence>
<sequence>MHDRAEPSEVGARTCSHPRLTACSDATLREEIGGCKRALEDLLGEPVTQFCYPYGDVDARVAATVQEAGYVAATTTRRGRAVPGSDPWRYPRIQVARHHLLPQTRHRAQ</sequence>
<dbReference type="Pfam" id="PF01522">
    <property type="entry name" value="Polysacc_deac_1"/>
    <property type="match status" value="1"/>
</dbReference>
<dbReference type="GO" id="GO:0005576">
    <property type="term" value="C:extracellular region"/>
    <property type="evidence" value="ECO:0007669"/>
    <property type="project" value="UniProtKB-SubCell"/>
</dbReference>
<dbReference type="GO" id="GO:0016810">
    <property type="term" value="F:hydrolase activity, acting on carbon-nitrogen (but not peptide) bonds"/>
    <property type="evidence" value="ECO:0007669"/>
    <property type="project" value="InterPro"/>
</dbReference>
<dbReference type="PANTHER" id="PTHR34216:SF3">
    <property type="entry name" value="POLY-BETA-1,6-N-ACETYL-D-GLUCOSAMINE N-DEACETYLASE"/>
    <property type="match status" value="1"/>
</dbReference>
<keyword evidence="2" id="KW-0732">Signal</keyword>
<proteinExistence type="predicted"/>
<dbReference type="PANTHER" id="PTHR34216">
    <property type="match status" value="1"/>
</dbReference>
<name>A0A120EYC4_XANCT</name>
<dbReference type="SUPFAM" id="SSF88713">
    <property type="entry name" value="Glycoside hydrolase/deacetylase"/>
    <property type="match status" value="1"/>
</dbReference>
<evidence type="ECO:0000313" key="5">
    <source>
        <dbReference type="Proteomes" id="UP000055854"/>
    </source>
</evidence>
<dbReference type="GO" id="GO:0005975">
    <property type="term" value="P:carbohydrate metabolic process"/>
    <property type="evidence" value="ECO:0007669"/>
    <property type="project" value="InterPro"/>
</dbReference>
<comment type="subcellular location">
    <subcellularLocation>
        <location evidence="1">Secreted</location>
    </subcellularLocation>
</comment>
<evidence type="ECO:0000256" key="1">
    <source>
        <dbReference type="ARBA" id="ARBA00004613"/>
    </source>
</evidence>
<dbReference type="PROSITE" id="PS51677">
    <property type="entry name" value="NODB"/>
    <property type="match status" value="1"/>
</dbReference>
<comment type="caution">
    <text evidence="4">The sequence shown here is derived from an EMBL/GenBank/DDBJ whole genome shotgun (WGS) entry which is preliminary data.</text>
</comment>
<dbReference type="Gene3D" id="3.20.20.370">
    <property type="entry name" value="Glycoside hydrolase/deacetylase"/>
    <property type="match status" value="1"/>
</dbReference>
<accession>A0A120EYC4</accession>
<dbReference type="OrthoDB" id="9814639at2"/>
<dbReference type="EMBL" id="LNTA01000047">
    <property type="protein sequence ID" value="KWV15816.1"/>
    <property type="molecule type" value="Genomic_DNA"/>
</dbReference>
<reference evidence="4 5" key="1">
    <citation type="submission" date="2015-11" db="EMBL/GenBank/DDBJ databases">
        <title>Long Read and Single Molecule DNA Sequencing Simplifies Genome Assembly and TAL Effector Gene Analysis of Xanthomonas translucens.</title>
        <authorList>
            <person name="Peng Z."/>
            <person name="Hu Y."/>
            <person name="Xie J."/>
            <person name="Potnis N."/>
            <person name="Akhunova A."/>
            <person name="Jones J."/>
            <person name="Liu Z."/>
            <person name="White F."/>
            <person name="Liu S."/>
        </authorList>
    </citation>
    <scope>NUCLEOTIDE SEQUENCE [LARGE SCALE GENOMIC DNA]</scope>
    <source>
        <strain evidence="4 5">B1</strain>
    </source>
</reference>
<evidence type="ECO:0000259" key="3">
    <source>
        <dbReference type="PROSITE" id="PS51677"/>
    </source>
</evidence>
<dbReference type="AlphaFoldDB" id="A0A120EYC4"/>
<evidence type="ECO:0000313" key="4">
    <source>
        <dbReference type="EMBL" id="KWV15816.1"/>
    </source>
</evidence>
<protein>
    <submittedName>
        <fullName evidence="4">Polysaccharide deacetylase</fullName>
    </submittedName>
</protein>
<dbReference type="InterPro" id="IPR051398">
    <property type="entry name" value="Polysacch_Deacetylase"/>
</dbReference>
<feature type="domain" description="NodB homology" evidence="3">
    <location>
        <begin position="1"/>
        <end position="109"/>
    </location>
</feature>
<dbReference type="RefSeq" id="WP_060747866.1">
    <property type="nucleotide sequence ID" value="NZ_LNTA01000047.1"/>
</dbReference>